<dbReference type="PANTHER" id="PTHR24192:SF3">
    <property type="entry name" value="ANKYRIN REPEAT DOMAIN 40"/>
    <property type="match status" value="1"/>
</dbReference>
<dbReference type="EMBL" id="JAMKFB020000003">
    <property type="protein sequence ID" value="KAL0198455.1"/>
    <property type="molecule type" value="Genomic_DNA"/>
</dbReference>
<keyword evidence="2" id="KW-1185">Reference proteome</keyword>
<sequence length="60" mass="7222">LVLKVRIQNTNVRENDFIEVELDRQELTYRALLRVCCRELDISAEHVEKIRKLPNTMLRK</sequence>
<feature type="non-terminal residue" evidence="1">
    <location>
        <position position="60"/>
    </location>
</feature>
<dbReference type="InterPro" id="IPR039195">
    <property type="entry name" value="ANKRD40"/>
</dbReference>
<protein>
    <recommendedName>
        <fullName evidence="3">Ankyrin repeat domain-containing protein 40</fullName>
    </recommendedName>
</protein>
<proteinExistence type="predicted"/>
<gene>
    <name evidence="1" type="ORF">M9458_006995</name>
</gene>
<feature type="non-terminal residue" evidence="1">
    <location>
        <position position="1"/>
    </location>
</feature>
<name>A0ABD0RLW9_CIRMR</name>
<reference evidence="1 2" key="1">
    <citation type="submission" date="2024-05" db="EMBL/GenBank/DDBJ databases">
        <title>Genome sequencing and assembly of Indian major carp, Cirrhinus mrigala (Hamilton, 1822).</title>
        <authorList>
            <person name="Mohindra V."/>
            <person name="Chowdhury L.M."/>
            <person name="Lal K."/>
            <person name="Jena J.K."/>
        </authorList>
    </citation>
    <scope>NUCLEOTIDE SEQUENCE [LARGE SCALE GENOMIC DNA]</scope>
    <source>
        <strain evidence="1">CM1030</strain>
        <tissue evidence="1">Blood</tissue>
    </source>
</reference>
<accession>A0ABD0RLW9</accession>
<evidence type="ECO:0000313" key="1">
    <source>
        <dbReference type="EMBL" id="KAL0198455.1"/>
    </source>
</evidence>
<evidence type="ECO:0000313" key="2">
    <source>
        <dbReference type="Proteomes" id="UP001529510"/>
    </source>
</evidence>
<dbReference type="Proteomes" id="UP001529510">
    <property type="component" value="Unassembled WGS sequence"/>
</dbReference>
<comment type="caution">
    <text evidence="1">The sequence shown here is derived from an EMBL/GenBank/DDBJ whole genome shotgun (WGS) entry which is preliminary data.</text>
</comment>
<dbReference type="PANTHER" id="PTHR24192">
    <property type="entry name" value="ANKYRIN REPEAT DOMAIN 40"/>
    <property type="match status" value="1"/>
</dbReference>
<organism evidence="1 2">
    <name type="scientific">Cirrhinus mrigala</name>
    <name type="common">Mrigala</name>
    <dbReference type="NCBI Taxonomy" id="683832"/>
    <lineage>
        <taxon>Eukaryota</taxon>
        <taxon>Metazoa</taxon>
        <taxon>Chordata</taxon>
        <taxon>Craniata</taxon>
        <taxon>Vertebrata</taxon>
        <taxon>Euteleostomi</taxon>
        <taxon>Actinopterygii</taxon>
        <taxon>Neopterygii</taxon>
        <taxon>Teleostei</taxon>
        <taxon>Ostariophysi</taxon>
        <taxon>Cypriniformes</taxon>
        <taxon>Cyprinidae</taxon>
        <taxon>Labeoninae</taxon>
        <taxon>Labeonini</taxon>
        <taxon>Cirrhinus</taxon>
    </lineage>
</organism>
<evidence type="ECO:0008006" key="3">
    <source>
        <dbReference type="Google" id="ProtNLM"/>
    </source>
</evidence>
<dbReference type="AlphaFoldDB" id="A0ABD0RLW9"/>